<feature type="transmembrane region" description="Helical" evidence="1">
    <location>
        <begin position="510"/>
        <end position="527"/>
    </location>
</feature>
<dbReference type="PANTHER" id="PTHR32063:SF0">
    <property type="entry name" value="SWARMING MOTILITY PROTEIN SWRC"/>
    <property type="match status" value="1"/>
</dbReference>
<feature type="transmembrane region" description="Helical" evidence="1">
    <location>
        <begin position="358"/>
        <end position="378"/>
    </location>
</feature>
<feature type="transmembrane region" description="Helical" evidence="1">
    <location>
        <begin position="539"/>
        <end position="561"/>
    </location>
</feature>
<gene>
    <name evidence="2" type="ORF">LCGC14_1217450</name>
</gene>
<feature type="transmembrane region" description="Helical" evidence="1">
    <location>
        <begin position="463"/>
        <end position="489"/>
    </location>
</feature>
<dbReference type="InterPro" id="IPR027463">
    <property type="entry name" value="AcrB_DN_DC_subdom"/>
</dbReference>
<feature type="transmembrane region" description="Helical" evidence="1">
    <location>
        <begin position="1071"/>
        <end position="1094"/>
    </location>
</feature>
<dbReference type="PRINTS" id="PR00702">
    <property type="entry name" value="ACRIFLAVINRP"/>
</dbReference>
<evidence type="ECO:0000313" key="2">
    <source>
        <dbReference type="EMBL" id="KKM92537.1"/>
    </source>
</evidence>
<dbReference type="Gene3D" id="3.30.70.1440">
    <property type="entry name" value="Multidrug efflux transporter AcrB pore domain"/>
    <property type="match status" value="1"/>
</dbReference>
<comment type="caution">
    <text evidence="2">The sequence shown here is derived from an EMBL/GenBank/DDBJ whole genome shotgun (WGS) entry which is preliminary data.</text>
</comment>
<dbReference type="SUPFAM" id="SSF82714">
    <property type="entry name" value="Multidrug efflux transporter AcrB TolC docking domain, DN and DC subdomains"/>
    <property type="match status" value="2"/>
</dbReference>
<evidence type="ECO:0000256" key="1">
    <source>
        <dbReference type="SAM" id="Phobius"/>
    </source>
</evidence>
<feature type="transmembrane region" description="Helical" evidence="1">
    <location>
        <begin position="926"/>
        <end position="946"/>
    </location>
</feature>
<dbReference type="PANTHER" id="PTHR32063">
    <property type="match status" value="1"/>
</dbReference>
<feature type="transmembrane region" description="Helical" evidence="1">
    <location>
        <begin position="12"/>
        <end position="32"/>
    </location>
</feature>
<reference evidence="2" key="1">
    <citation type="journal article" date="2015" name="Nature">
        <title>Complex archaea that bridge the gap between prokaryotes and eukaryotes.</title>
        <authorList>
            <person name="Spang A."/>
            <person name="Saw J.H."/>
            <person name="Jorgensen S.L."/>
            <person name="Zaremba-Niedzwiedzka K."/>
            <person name="Martijn J."/>
            <person name="Lind A.E."/>
            <person name="van Eijk R."/>
            <person name="Schleper C."/>
            <person name="Guy L."/>
            <person name="Ettema T.J."/>
        </authorList>
    </citation>
    <scope>NUCLEOTIDE SEQUENCE</scope>
</reference>
<dbReference type="Gene3D" id="3.30.70.1430">
    <property type="entry name" value="Multidrug efflux transporter AcrB pore domain"/>
    <property type="match status" value="2"/>
</dbReference>
<feature type="transmembrane region" description="Helical" evidence="1">
    <location>
        <begin position="430"/>
        <end position="451"/>
    </location>
</feature>
<dbReference type="SUPFAM" id="SSF82866">
    <property type="entry name" value="Multidrug efflux transporter AcrB transmembrane domain"/>
    <property type="match status" value="2"/>
</dbReference>
<feature type="transmembrane region" description="Helical" evidence="1">
    <location>
        <begin position="953"/>
        <end position="973"/>
    </location>
</feature>
<dbReference type="AlphaFoldDB" id="A0A0F9PGU3"/>
<evidence type="ECO:0008006" key="3">
    <source>
        <dbReference type="Google" id="ProtNLM"/>
    </source>
</evidence>
<accession>A0A0F9PGU3</accession>
<organism evidence="2">
    <name type="scientific">marine sediment metagenome</name>
    <dbReference type="NCBI Taxonomy" id="412755"/>
    <lineage>
        <taxon>unclassified sequences</taxon>
        <taxon>metagenomes</taxon>
        <taxon>ecological metagenomes</taxon>
    </lineage>
</organism>
<dbReference type="Gene3D" id="1.20.1640.10">
    <property type="entry name" value="Multidrug efflux transporter AcrB transmembrane domain"/>
    <property type="match status" value="2"/>
</dbReference>
<dbReference type="GO" id="GO:0005886">
    <property type="term" value="C:plasma membrane"/>
    <property type="evidence" value="ECO:0007669"/>
    <property type="project" value="TreeGrafter"/>
</dbReference>
<feature type="transmembrane region" description="Helical" evidence="1">
    <location>
        <begin position="333"/>
        <end position="351"/>
    </location>
</feature>
<dbReference type="Pfam" id="PF00873">
    <property type="entry name" value="ACR_tran"/>
    <property type="match status" value="2"/>
</dbReference>
<feature type="transmembrane region" description="Helical" evidence="1">
    <location>
        <begin position="979"/>
        <end position="1001"/>
    </location>
</feature>
<dbReference type="Gene3D" id="3.30.2090.10">
    <property type="entry name" value="Multidrug efflux transporter AcrB TolC docking domain, DN and DC subdomains"/>
    <property type="match status" value="2"/>
</dbReference>
<dbReference type="GO" id="GO:0042910">
    <property type="term" value="F:xenobiotic transmembrane transporter activity"/>
    <property type="evidence" value="ECO:0007669"/>
    <property type="project" value="TreeGrafter"/>
</dbReference>
<proteinExistence type="predicted"/>
<keyword evidence="1" id="KW-0472">Membrane</keyword>
<protein>
    <recommendedName>
        <fullName evidence="3">SSD domain-containing protein</fullName>
    </recommendedName>
</protein>
<dbReference type="InterPro" id="IPR001036">
    <property type="entry name" value="Acrflvin-R"/>
</dbReference>
<keyword evidence="1" id="KW-1133">Transmembrane helix</keyword>
<dbReference type="EMBL" id="LAZR01006380">
    <property type="protein sequence ID" value="KKM92537.1"/>
    <property type="molecule type" value="Genomic_DNA"/>
</dbReference>
<sequence length="1106" mass="122395">MKKIEFKLTNISIANRTTIYIFTVILVIFGFMQYNATPKEKFPEIIFPYFMVSTLHPGTSPIDMENLISRPIEKHLKGIDGIKHISSNTIQDFSSIFIEFELNADEMRAYLDVRQAVDDARGDLPSDLFSEPEVTRIDLSEIPILFINLSGDLGLVKLKKIAEDLQDEIESLEEITRADIAGALDREIQINVDLYKMQAADLSFYTIQNAIASENLTISGGQIDLDGIRRNLRVVGEFKNINQIKNIQLKQGIYLREVADVVDGYADRGSYSRLSGQDVLTINVIKKSGKNLINAVDKIKVIVDGYRKTAPENLIITMTGDSSTETKNSVSDLFNTVILGFIVVVLVLMFFMGESNALFVGIAIPMSIVIAFILIPILGFTMNMVVLMSFIIVLGIVVDNSIVVVENVYRHFTTNPDLSITAAAKRGVGEVAIAVFTGTLTTMAPFFTLIFMPGIPGKFMSFIPYTVIITLMASMVVAYMINPVFAVSFMKRSSGEEKKKASLKLSSKNILMIAAAVALAAVFYATGKMLPANLLAFGIILYLLSKFVIRFMIAKFQSFVLPRMKNGYSKILTFLLGGKRPYAVIGGIIVLLFMSFILLGMRMPRIVFFPSGDPNSLNVYITMPEGTHIDVTNNICKQVEENIYNVIGRNNPDVESVVSNVASNAGAGLFERFSQDKLAKVTISFVEYKYRTGISTREYLGKMRKELTGIAGAEIRIDSEMMGPATGYPINMEISGDDIDELISITYRLEEFIQSLNIRGIEELKSSMEVSKPELMLNIDREKANRLGISTAQVGMVMRTAIYGTEVSKFKEGEEEYPIMVRLDKKYRNDIDVLLSQEIVVPGGEGGPNRIPISSFAHVTNRTSYGGITRLDNKRVITLFSNVLFGSNANEIIRQINRQLPGFELKDGYTVKFTGEQDMQAEVGNFMVKALFISTALILIILVAQFNSISKPLIIILQIVLSLTGVFLGFAIFGMDISVVMTGMGIIAVAGIVVKNAIIIVDYTDKLIDTGMDKIEAIVLAGTTRLTPVLLTALSTILGLLPLAIGININFMTLFSELRPQLYFGGDSPVFWSPLVMTIIFGLSFATILTLIVVPTMYKLIFARKN</sequence>
<name>A0A0F9PGU3_9ZZZZ</name>
<dbReference type="Gene3D" id="3.30.70.1320">
    <property type="entry name" value="Multidrug efflux transporter AcrB pore domain like"/>
    <property type="match status" value="1"/>
</dbReference>
<feature type="transmembrane region" description="Helical" evidence="1">
    <location>
        <begin position="384"/>
        <end position="409"/>
    </location>
</feature>
<feature type="transmembrane region" description="Helical" evidence="1">
    <location>
        <begin position="582"/>
        <end position="601"/>
    </location>
</feature>
<dbReference type="SUPFAM" id="SSF82693">
    <property type="entry name" value="Multidrug efflux transporter AcrB pore domain, PN1, PN2, PC1 and PC2 subdomains"/>
    <property type="match status" value="2"/>
</dbReference>
<keyword evidence="1" id="KW-0812">Transmembrane</keyword>
<feature type="transmembrane region" description="Helical" evidence="1">
    <location>
        <begin position="1029"/>
        <end position="1051"/>
    </location>
</feature>